<organism evidence="13 14">
    <name type="scientific">Richelia intracellularis HH01</name>
    <dbReference type="NCBI Taxonomy" id="1165094"/>
    <lineage>
        <taxon>Bacteria</taxon>
        <taxon>Bacillati</taxon>
        <taxon>Cyanobacteriota</taxon>
        <taxon>Cyanophyceae</taxon>
        <taxon>Nostocales</taxon>
        <taxon>Nostocaceae</taxon>
        <taxon>Richelia</taxon>
    </lineage>
</organism>
<dbReference type="Gene3D" id="3.30.70.260">
    <property type="match status" value="1"/>
</dbReference>
<dbReference type="AlphaFoldDB" id="M1X2B7"/>
<dbReference type="EC" id="1.1.1.95" evidence="11"/>
<evidence type="ECO:0000256" key="5">
    <source>
        <dbReference type="ARBA" id="ARBA00022605"/>
    </source>
</evidence>
<comment type="caution">
    <text evidence="13">The sequence shown here is derived from an EMBL/GenBank/DDBJ whole genome shotgun (WGS) entry which is preliminary data.</text>
</comment>
<sequence length="526" mass="56582">MSKVLVSDPIDQTGIDILSQVATVDVKTGLKPEELVQIIGEYDALMIRSGTHVTEKIISASNNLKVIGRAGVGVDNVDVPAATRKGIVVVNSPQGNTIAAAEHTLAMMMSLSRYIPDANTSVKSGLWDRKTYVGAEVYKKTIGIIGLGKIGSHVAKVAKAMEMKLLAFDPFISAERAEQIGCQLVDLDLLIRQSDYITLHIPKTPESTHLINAERLAKMKPNARIINCSRGGIFDEEALAIALKNGQIAGAALDVFESEPLIDSPLKTLGKEVILTPHLGASTTEAQLNVAIDVAEQIRDVLLGLPARSAVNIPGLSPDILEKLKPYMQLAETLGNLVGQLAGGRIESLNVKLQGELATSKSQPLVIASLKGLLYQALRERVNYVNANIEAKERGIRVVETRDQFVRDYPGSLYLEATGNLGIHSVTGTLLGDGEIRITDIDGFPINVPPSQYMLFTVHRDMPGIIGNIGSLLGSFNVNIASMQVGRKIVRGDAIMVLSIDDPLPEGILMEITKVQGIQEAYTIVL</sequence>
<dbReference type="RefSeq" id="WP_008232140.1">
    <property type="nucleotide sequence ID" value="NZ_CAIY01000021.1"/>
</dbReference>
<dbReference type="FunFam" id="3.30.70.260:FF:000050">
    <property type="entry name" value="D-3-phosphoglycerate dehydrogenase"/>
    <property type="match status" value="1"/>
</dbReference>
<reference evidence="13 14" key="1">
    <citation type="submission" date="2012-05" db="EMBL/GenBank/DDBJ databases">
        <authorList>
            <person name="Hilton J."/>
        </authorList>
    </citation>
    <scope>NUCLEOTIDE SEQUENCE [LARGE SCALE GENOMIC DNA]</scope>
    <source>
        <strain evidence="13 14">HH01</strain>
    </source>
</reference>
<dbReference type="Gene3D" id="3.30.1330.90">
    <property type="entry name" value="D-3-phosphoglycerate dehydrogenase, domain 3"/>
    <property type="match status" value="1"/>
</dbReference>
<dbReference type="InterPro" id="IPR029009">
    <property type="entry name" value="ASB_dom_sf"/>
</dbReference>
<proteinExistence type="inferred from homology"/>
<comment type="catalytic activity">
    <reaction evidence="9">
        <text>(R)-2-hydroxyglutarate + NAD(+) = 2-oxoglutarate + NADH + H(+)</text>
        <dbReference type="Rhea" id="RHEA:49612"/>
        <dbReference type="ChEBI" id="CHEBI:15378"/>
        <dbReference type="ChEBI" id="CHEBI:15801"/>
        <dbReference type="ChEBI" id="CHEBI:16810"/>
        <dbReference type="ChEBI" id="CHEBI:57540"/>
        <dbReference type="ChEBI" id="CHEBI:57945"/>
        <dbReference type="EC" id="1.1.1.399"/>
    </reaction>
</comment>
<dbReference type="SUPFAM" id="SSF51735">
    <property type="entry name" value="NAD(P)-binding Rossmann-fold domains"/>
    <property type="match status" value="1"/>
</dbReference>
<dbReference type="CDD" id="cd12173">
    <property type="entry name" value="PGDH_4"/>
    <property type="match status" value="1"/>
</dbReference>
<evidence type="ECO:0000256" key="10">
    <source>
        <dbReference type="ARBA" id="ARBA00048731"/>
    </source>
</evidence>
<dbReference type="PANTHER" id="PTHR42789">
    <property type="entry name" value="D-ISOMER SPECIFIC 2-HYDROXYACID DEHYDROGENASE FAMILY PROTEIN (AFU_ORTHOLOGUE AFUA_6G10090)"/>
    <property type="match status" value="1"/>
</dbReference>
<keyword evidence="6 11" id="KW-0560">Oxidoreductase</keyword>
<accession>M1X2B7</accession>
<dbReference type="FunFam" id="3.40.50.720:FF:000021">
    <property type="entry name" value="D-3-phosphoglycerate dehydrogenase"/>
    <property type="match status" value="1"/>
</dbReference>
<dbReference type="InterPro" id="IPR006236">
    <property type="entry name" value="PGDH"/>
</dbReference>
<dbReference type="NCBIfam" id="TIGR01327">
    <property type="entry name" value="PGDH"/>
    <property type="match status" value="1"/>
</dbReference>
<dbReference type="InterPro" id="IPR045626">
    <property type="entry name" value="PGDH_ASB_dom"/>
</dbReference>
<comment type="catalytic activity">
    <reaction evidence="10 11">
        <text>(2R)-3-phosphoglycerate + NAD(+) = 3-phosphooxypyruvate + NADH + H(+)</text>
        <dbReference type="Rhea" id="RHEA:12641"/>
        <dbReference type="ChEBI" id="CHEBI:15378"/>
        <dbReference type="ChEBI" id="CHEBI:18110"/>
        <dbReference type="ChEBI" id="CHEBI:57540"/>
        <dbReference type="ChEBI" id="CHEBI:57945"/>
        <dbReference type="ChEBI" id="CHEBI:58272"/>
        <dbReference type="EC" id="1.1.1.95"/>
    </reaction>
</comment>
<dbReference type="OrthoDB" id="9805416at2"/>
<dbReference type="STRING" id="1165094.RINTHH_3900"/>
<dbReference type="Proteomes" id="UP000053051">
    <property type="component" value="Unassembled WGS sequence"/>
</dbReference>
<dbReference type="GO" id="GO:0006564">
    <property type="term" value="P:L-serine biosynthetic process"/>
    <property type="evidence" value="ECO:0007669"/>
    <property type="project" value="UniProtKB-UniRule"/>
</dbReference>
<comment type="similarity">
    <text evidence="3 11">Belongs to the D-isomer specific 2-hydroxyacid dehydrogenase family.</text>
</comment>
<reference evidence="14" key="2">
    <citation type="submission" date="2016-01" db="EMBL/GenBank/DDBJ databases">
        <title>Diatom-associated endosymboitic cyanobacterium lacks core nitrogen metabolism enzymes.</title>
        <authorList>
            <person name="Hilton J.A."/>
            <person name="Foster R.A."/>
            <person name="Tripp H.J."/>
            <person name="Carter B.J."/>
            <person name="Zehr J.P."/>
            <person name="Villareal T.A."/>
        </authorList>
    </citation>
    <scope>NUCLEOTIDE SEQUENCE [LARGE SCALE GENOMIC DNA]</scope>
    <source>
        <strain evidence="14">HH01</strain>
    </source>
</reference>
<evidence type="ECO:0000256" key="3">
    <source>
        <dbReference type="ARBA" id="ARBA00005854"/>
    </source>
</evidence>
<dbReference type="Pfam" id="PF19304">
    <property type="entry name" value="PGDH_inter"/>
    <property type="match status" value="1"/>
</dbReference>
<evidence type="ECO:0000256" key="1">
    <source>
        <dbReference type="ARBA" id="ARBA00003800"/>
    </source>
</evidence>
<dbReference type="Pfam" id="PF00389">
    <property type="entry name" value="2-Hacid_dh"/>
    <property type="match status" value="1"/>
</dbReference>
<evidence type="ECO:0000256" key="6">
    <source>
        <dbReference type="ARBA" id="ARBA00023002"/>
    </source>
</evidence>
<dbReference type="SUPFAM" id="SSF55021">
    <property type="entry name" value="ACT-like"/>
    <property type="match status" value="1"/>
</dbReference>
<evidence type="ECO:0000313" key="13">
    <source>
        <dbReference type="EMBL" id="CCH66545.1"/>
    </source>
</evidence>
<evidence type="ECO:0000313" key="14">
    <source>
        <dbReference type="Proteomes" id="UP000053051"/>
    </source>
</evidence>
<dbReference type="EMBL" id="CAIY01000021">
    <property type="protein sequence ID" value="CCH66545.1"/>
    <property type="molecule type" value="Genomic_DNA"/>
</dbReference>
<dbReference type="Pfam" id="PF01842">
    <property type="entry name" value="ACT"/>
    <property type="match status" value="1"/>
</dbReference>
<dbReference type="InterPro" id="IPR006139">
    <property type="entry name" value="D-isomer_2_OHA_DH_cat_dom"/>
</dbReference>
<dbReference type="InterPro" id="IPR002912">
    <property type="entry name" value="ACT_dom"/>
</dbReference>
<dbReference type="PROSITE" id="PS00065">
    <property type="entry name" value="D_2_HYDROXYACID_DH_1"/>
    <property type="match status" value="1"/>
</dbReference>
<keyword evidence="8 11" id="KW-0718">Serine biosynthesis</keyword>
<evidence type="ECO:0000256" key="9">
    <source>
        <dbReference type="ARBA" id="ARBA00048126"/>
    </source>
</evidence>
<evidence type="ECO:0000256" key="4">
    <source>
        <dbReference type="ARBA" id="ARBA00021582"/>
    </source>
</evidence>
<dbReference type="InterPro" id="IPR036291">
    <property type="entry name" value="NAD(P)-bd_dom_sf"/>
</dbReference>
<dbReference type="GO" id="GO:0051287">
    <property type="term" value="F:NAD binding"/>
    <property type="evidence" value="ECO:0007669"/>
    <property type="project" value="UniProtKB-UniRule"/>
</dbReference>
<dbReference type="FunFam" id="3.30.1330.90:FF:000003">
    <property type="entry name" value="D-3-phosphoglycerate dehydrogenase"/>
    <property type="match status" value="1"/>
</dbReference>
<dbReference type="Gene3D" id="3.40.50.720">
    <property type="entry name" value="NAD(P)-binding Rossmann-like Domain"/>
    <property type="match status" value="2"/>
</dbReference>
<dbReference type="Pfam" id="PF02826">
    <property type="entry name" value="2-Hacid_dh_C"/>
    <property type="match status" value="1"/>
</dbReference>
<dbReference type="SUPFAM" id="SSF143548">
    <property type="entry name" value="Serine metabolism enzymes domain"/>
    <property type="match status" value="1"/>
</dbReference>
<feature type="domain" description="ACT" evidence="12">
    <location>
        <begin position="454"/>
        <end position="526"/>
    </location>
</feature>
<dbReference type="InterPro" id="IPR006140">
    <property type="entry name" value="D-isomer_DH_NAD-bd"/>
</dbReference>
<evidence type="ECO:0000259" key="12">
    <source>
        <dbReference type="PROSITE" id="PS51671"/>
    </source>
</evidence>
<keyword evidence="5 11" id="KW-0028">Amino-acid biosynthesis</keyword>
<protein>
    <recommendedName>
        <fullName evidence="4 11">D-3-phosphoglycerate dehydrogenase</fullName>
        <ecNumber evidence="11">1.1.1.95</ecNumber>
    </recommendedName>
</protein>
<evidence type="ECO:0000256" key="11">
    <source>
        <dbReference type="RuleBase" id="RU363003"/>
    </source>
</evidence>
<keyword evidence="14" id="KW-1185">Reference proteome</keyword>
<evidence type="ECO:0000256" key="7">
    <source>
        <dbReference type="ARBA" id="ARBA00023027"/>
    </source>
</evidence>
<dbReference type="GO" id="GO:0004617">
    <property type="term" value="F:phosphoglycerate dehydrogenase activity"/>
    <property type="evidence" value="ECO:0007669"/>
    <property type="project" value="UniProtKB-UniRule"/>
</dbReference>
<comment type="function">
    <text evidence="1">Catalyzes the reversible oxidation of 3-phospho-D-glycerate to 3-phosphonooxypyruvate, the first step of the phosphorylated L-serine biosynthesis pathway. Also catalyzes the reversible oxidation of 2-hydroxyglutarate to 2-oxoglutarate.</text>
</comment>
<evidence type="ECO:0000256" key="2">
    <source>
        <dbReference type="ARBA" id="ARBA00005216"/>
    </source>
</evidence>
<gene>
    <name evidence="13" type="ORF">RINTHH_3900</name>
</gene>
<dbReference type="PROSITE" id="PS51671">
    <property type="entry name" value="ACT"/>
    <property type="match status" value="1"/>
</dbReference>
<keyword evidence="7 11" id="KW-0520">NAD</keyword>
<name>M1X2B7_9NOST</name>
<dbReference type="UniPathway" id="UPA00135">
    <property type="reaction ID" value="UER00196"/>
</dbReference>
<dbReference type="PANTHER" id="PTHR42789:SF1">
    <property type="entry name" value="D-ISOMER SPECIFIC 2-HYDROXYACID DEHYDROGENASE FAMILY PROTEIN (AFU_ORTHOLOGUE AFUA_6G10090)"/>
    <property type="match status" value="1"/>
</dbReference>
<evidence type="ECO:0000256" key="8">
    <source>
        <dbReference type="ARBA" id="ARBA00023299"/>
    </source>
</evidence>
<comment type="pathway">
    <text evidence="2 11">Amino-acid biosynthesis; L-serine biosynthesis; L-serine from 3-phospho-D-glycerate: step 1/3.</text>
</comment>
<dbReference type="InterPro" id="IPR029752">
    <property type="entry name" value="D-isomer_DH_CS1"/>
</dbReference>
<dbReference type="InterPro" id="IPR045865">
    <property type="entry name" value="ACT-like_dom_sf"/>
</dbReference>
<dbReference type="CDD" id="cd04902">
    <property type="entry name" value="ACT_3PGDH-xct"/>
    <property type="match status" value="1"/>
</dbReference>
<dbReference type="SUPFAM" id="SSF52283">
    <property type="entry name" value="Formate/glycerate dehydrogenase catalytic domain-like"/>
    <property type="match status" value="1"/>
</dbReference>
<dbReference type="InterPro" id="IPR050857">
    <property type="entry name" value="D-2-hydroxyacid_DH"/>
</dbReference>